<name>A0A150PME2_SORCE</name>
<dbReference type="AlphaFoldDB" id="A0A150PME2"/>
<organism evidence="1 2">
    <name type="scientific">Sorangium cellulosum</name>
    <name type="common">Polyangium cellulosum</name>
    <dbReference type="NCBI Taxonomy" id="56"/>
    <lineage>
        <taxon>Bacteria</taxon>
        <taxon>Pseudomonadati</taxon>
        <taxon>Myxococcota</taxon>
        <taxon>Polyangia</taxon>
        <taxon>Polyangiales</taxon>
        <taxon>Polyangiaceae</taxon>
        <taxon>Sorangium</taxon>
    </lineage>
</organism>
<dbReference type="Gene3D" id="2.120.10.30">
    <property type="entry name" value="TolB, C-terminal domain"/>
    <property type="match status" value="1"/>
</dbReference>
<protein>
    <recommendedName>
        <fullName evidence="3">Cell surface protein</fullName>
    </recommendedName>
</protein>
<dbReference type="InterPro" id="IPR052918">
    <property type="entry name" value="Motility_Chemotaxis_Reg"/>
</dbReference>
<dbReference type="PANTHER" id="PTHR35580">
    <property type="entry name" value="CELL SURFACE GLYCOPROTEIN (S-LAYER PROTEIN)-LIKE PROTEIN"/>
    <property type="match status" value="1"/>
</dbReference>
<dbReference type="PANTHER" id="PTHR35580:SF1">
    <property type="entry name" value="PHYTASE-LIKE DOMAIN-CONTAINING PROTEIN"/>
    <property type="match status" value="1"/>
</dbReference>
<dbReference type="Proteomes" id="UP000075604">
    <property type="component" value="Unassembled WGS sequence"/>
</dbReference>
<accession>A0A150PME2</accession>
<dbReference type="SUPFAM" id="SSF50998">
    <property type="entry name" value="Quinoprotein alcohol dehydrogenase-like"/>
    <property type="match status" value="1"/>
</dbReference>
<sequence length="493" mass="49529">MMLAIGCTIQVGGGGGGGGEPATGGGGGGTAVCVPGSQLSCYSGGPGTQGVGLCTAGVQTCLPDGSGYGSCTGEVTPSAEDCATNADEDCDGIGQCSPAPLWSAGLGGAGSDAAYAVATDAAGNLYVTGWFEGTVDFGAGPLVSAGANDVFLLKLDPAGHAIWSRRFGSSDYGESGTKIALDASGNILLGGSYGGALLDGPPPVDFGDGPLPWNYDFSTSAVFLVKLDPDGNHLWSRGHIVPTGALSINLRDIAVDAAGNSAALLAYPSSVDDGMSFLTFNAAGEYMWGFTHRTFVSSPGGVAMDSAGNVLVAMADSSGVGICPCDYAFHVEKRAPAGTVLWRKRVSGPDAWDDGGEAKDIAVDPEDNLLIVGRSLGNLDLGGGPIPAGTHFVVKMSPLGDYIWHREAPSDAVFADSAGNVIVLGEGSLVKLDASGAELWRRTFTGTPATIRGLTTYYDDGLVLVGDFTGTVDFGAGPLTAAGSDGFVTVLAP</sequence>
<dbReference type="InterPro" id="IPR011047">
    <property type="entry name" value="Quinoprotein_ADH-like_sf"/>
</dbReference>
<dbReference type="InterPro" id="IPR011042">
    <property type="entry name" value="6-blade_b-propeller_TolB-like"/>
</dbReference>
<evidence type="ECO:0008006" key="3">
    <source>
        <dbReference type="Google" id="ProtNLM"/>
    </source>
</evidence>
<evidence type="ECO:0000313" key="1">
    <source>
        <dbReference type="EMBL" id="KYF56881.1"/>
    </source>
</evidence>
<dbReference type="EMBL" id="JELX01001995">
    <property type="protein sequence ID" value="KYF56881.1"/>
    <property type="molecule type" value="Genomic_DNA"/>
</dbReference>
<comment type="caution">
    <text evidence="1">The sequence shown here is derived from an EMBL/GenBank/DDBJ whole genome shotgun (WGS) entry which is preliminary data.</text>
</comment>
<evidence type="ECO:0000313" key="2">
    <source>
        <dbReference type="Proteomes" id="UP000075604"/>
    </source>
</evidence>
<proteinExistence type="predicted"/>
<reference evidence="1 2" key="1">
    <citation type="submission" date="2014-02" db="EMBL/GenBank/DDBJ databases">
        <title>The small core and large imbalanced accessory genome model reveals a collaborative survival strategy of Sorangium cellulosum strains in nature.</title>
        <authorList>
            <person name="Han K."/>
            <person name="Peng R."/>
            <person name="Blom J."/>
            <person name="Li Y.-Z."/>
        </authorList>
    </citation>
    <scope>NUCLEOTIDE SEQUENCE [LARGE SCALE GENOMIC DNA]</scope>
    <source>
        <strain evidence="1 2">So0157-18</strain>
    </source>
</reference>
<gene>
    <name evidence="1" type="ORF">BE04_48670</name>
</gene>